<dbReference type="EMBL" id="KN831782">
    <property type="protein sequence ID" value="KIM40779.1"/>
    <property type="molecule type" value="Genomic_DNA"/>
</dbReference>
<proteinExistence type="predicted"/>
<gene>
    <name evidence="1" type="ORF">M413DRAFT_446162</name>
</gene>
<accession>A0A0C3C980</accession>
<evidence type="ECO:0000313" key="2">
    <source>
        <dbReference type="Proteomes" id="UP000053424"/>
    </source>
</evidence>
<dbReference type="AlphaFoldDB" id="A0A0C3C980"/>
<sequence length="60" mass="7062">MDIYTTEPSELISYSPFRMWFPAFVPSLRLIAFDRTYLLQLPRAYTLIRLFSNSDSGCHL</sequence>
<evidence type="ECO:0000313" key="1">
    <source>
        <dbReference type="EMBL" id="KIM40779.1"/>
    </source>
</evidence>
<protein>
    <submittedName>
        <fullName evidence="1">Uncharacterized protein</fullName>
    </submittedName>
</protein>
<name>A0A0C3C980_HEBCY</name>
<dbReference type="Proteomes" id="UP000053424">
    <property type="component" value="Unassembled WGS sequence"/>
</dbReference>
<reference evidence="2" key="2">
    <citation type="submission" date="2015-01" db="EMBL/GenBank/DDBJ databases">
        <title>Evolutionary Origins and Diversification of the Mycorrhizal Mutualists.</title>
        <authorList>
            <consortium name="DOE Joint Genome Institute"/>
            <consortium name="Mycorrhizal Genomics Consortium"/>
            <person name="Kohler A."/>
            <person name="Kuo A."/>
            <person name="Nagy L.G."/>
            <person name="Floudas D."/>
            <person name="Copeland A."/>
            <person name="Barry K.W."/>
            <person name="Cichocki N."/>
            <person name="Veneault-Fourrey C."/>
            <person name="LaButti K."/>
            <person name="Lindquist E.A."/>
            <person name="Lipzen A."/>
            <person name="Lundell T."/>
            <person name="Morin E."/>
            <person name="Murat C."/>
            <person name="Riley R."/>
            <person name="Ohm R."/>
            <person name="Sun H."/>
            <person name="Tunlid A."/>
            <person name="Henrissat B."/>
            <person name="Grigoriev I.V."/>
            <person name="Hibbett D.S."/>
            <person name="Martin F."/>
        </authorList>
    </citation>
    <scope>NUCLEOTIDE SEQUENCE [LARGE SCALE GENOMIC DNA]</scope>
    <source>
        <strain evidence="2">h7</strain>
    </source>
</reference>
<dbReference type="HOGENOM" id="CLU_2941986_0_0_1"/>
<reference evidence="1 2" key="1">
    <citation type="submission" date="2014-04" db="EMBL/GenBank/DDBJ databases">
        <authorList>
            <consortium name="DOE Joint Genome Institute"/>
            <person name="Kuo A."/>
            <person name="Gay G."/>
            <person name="Dore J."/>
            <person name="Kohler A."/>
            <person name="Nagy L.G."/>
            <person name="Floudas D."/>
            <person name="Copeland A."/>
            <person name="Barry K.W."/>
            <person name="Cichocki N."/>
            <person name="Veneault-Fourrey C."/>
            <person name="LaButti K."/>
            <person name="Lindquist E.A."/>
            <person name="Lipzen A."/>
            <person name="Lundell T."/>
            <person name="Morin E."/>
            <person name="Murat C."/>
            <person name="Sun H."/>
            <person name="Tunlid A."/>
            <person name="Henrissat B."/>
            <person name="Grigoriev I.V."/>
            <person name="Hibbett D.S."/>
            <person name="Martin F."/>
            <person name="Nordberg H.P."/>
            <person name="Cantor M.N."/>
            <person name="Hua S.X."/>
        </authorList>
    </citation>
    <scope>NUCLEOTIDE SEQUENCE [LARGE SCALE GENOMIC DNA]</scope>
    <source>
        <strain evidence="2">h7</strain>
    </source>
</reference>
<organism evidence="1 2">
    <name type="scientific">Hebeloma cylindrosporum</name>
    <dbReference type="NCBI Taxonomy" id="76867"/>
    <lineage>
        <taxon>Eukaryota</taxon>
        <taxon>Fungi</taxon>
        <taxon>Dikarya</taxon>
        <taxon>Basidiomycota</taxon>
        <taxon>Agaricomycotina</taxon>
        <taxon>Agaricomycetes</taxon>
        <taxon>Agaricomycetidae</taxon>
        <taxon>Agaricales</taxon>
        <taxon>Agaricineae</taxon>
        <taxon>Hymenogastraceae</taxon>
        <taxon>Hebeloma</taxon>
    </lineage>
</organism>
<keyword evidence="2" id="KW-1185">Reference proteome</keyword>